<gene>
    <name evidence="4" type="ORF">CRE_10948</name>
    <name evidence="3" type="ORF">CRE_15126</name>
</gene>
<evidence type="ECO:0000256" key="1">
    <source>
        <dbReference type="SAM" id="MobiDB-lite"/>
    </source>
</evidence>
<name>E3M5P2_CAERE</name>
<feature type="chain" id="PRO_5015089527" evidence="2">
    <location>
        <begin position="19"/>
        <end position="111"/>
    </location>
</feature>
<keyword evidence="5" id="KW-1185">Reference proteome</keyword>
<dbReference type="OrthoDB" id="5802199at2759"/>
<evidence type="ECO:0000313" key="3">
    <source>
        <dbReference type="EMBL" id="EFO86457.1"/>
    </source>
</evidence>
<dbReference type="KEGG" id="crq:GCK72_015035"/>
<dbReference type="EMBL" id="DS268425">
    <property type="protein sequence ID" value="EFO92175.1"/>
    <property type="molecule type" value="Genomic_DNA"/>
</dbReference>
<accession>E3M5P2</accession>
<dbReference type="FunCoup" id="E3M5P2">
    <property type="interactions" value="428"/>
</dbReference>
<feature type="region of interest" description="Disordered" evidence="1">
    <location>
        <begin position="33"/>
        <end position="53"/>
    </location>
</feature>
<dbReference type="Proteomes" id="UP000008281">
    <property type="component" value="Unassembled WGS sequence"/>
</dbReference>
<dbReference type="GeneID" id="9799255"/>
<organism evidence="5">
    <name type="scientific">Caenorhabditis remanei</name>
    <name type="common">Caenorhabditis vulgaris</name>
    <dbReference type="NCBI Taxonomy" id="31234"/>
    <lineage>
        <taxon>Eukaryota</taxon>
        <taxon>Metazoa</taxon>
        <taxon>Ecdysozoa</taxon>
        <taxon>Nematoda</taxon>
        <taxon>Chromadorea</taxon>
        <taxon>Rhabditida</taxon>
        <taxon>Rhabditina</taxon>
        <taxon>Rhabditomorpha</taxon>
        <taxon>Rhabditoidea</taxon>
        <taxon>Rhabditidae</taxon>
        <taxon>Peloderinae</taxon>
        <taxon>Caenorhabditis</taxon>
    </lineage>
</organism>
<evidence type="ECO:0000313" key="4">
    <source>
        <dbReference type="EMBL" id="EFO92175.1"/>
    </source>
</evidence>
<dbReference type="EMBL" id="DS269608">
    <property type="protein sequence ID" value="EFO86457.1"/>
    <property type="molecule type" value="Genomic_DNA"/>
</dbReference>
<dbReference type="AlphaFoldDB" id="E3M5P2"/>
<evidence type="ECO:0000256" key="2">
    <source>
        <dbReference type="SAM" id="SignalP"/>
    </source>
</evidence>
<proteinExistence type="predicted"/>
<dbReference type="CTD" id="9799255"/>
<dbReference type="HOGENOM" id="CLU_2239024_0_0_1"/>
<sequence>MKSVTIILLTILIGESISLTMLGLERGSRVGENMEPPYFPEEDDMPPARDPGVPPSYAKAIGTIAGRDLVARRWKENEPIRRQILDVEGVPLRRRPLIARVLNKGGGLHLP</sequence>
<dbReference type="OMA" id="RWKENEP"/>
<feature type="signal peptide" evidence="2">
    <location>
        <begin position="1"/>
        <end position="18"/>
    </location>
</feature>
<reference evidence="4" key="1">
    <citation type="submission" date="2007-07" db="EMBL/GenBank/DDBJ databases">
        <title>PCAP assembly of the Caenorhabditis remanei genome.</title>
        <authorList>
            <consortium name="The Caenorhabditis remanei Sequencing Consortium"/>
            <person name="Wilson R.K."/>
        </authorList>
    </citation>
    <scope>NUCLEOTIDE SEQUENCE [LARGE SCALE GENOMIC DNA]</scope>
    <source>
        <strain evidence="4">PB4641</strain>
    </source>
</reference>
<keyword evidence="2" id="KW-0732">Signal</keyword>
<dbReference type="eggNOG" id="ENOG502TINQ">
    <property type="taxonomic scope" value="Eukaryota"/>
</dbReference>
<protein>
    <submittedName>
        <fullName evidence="4">Uncharacterized protein</fullName>
    </submittedName>
</protein>
<evidence type="ECO:0000313" key="5">
    <source>
        <dbReference type="Proteomes" id="UP000008281"/>
    </source>
</evidence>
<dbReference type="RefSeq" id="XP_003108483.2">
    <property type="nucleotide sequence ID" value="XM_003108435.2"/>
</dbReference>